<evidence type="ECO:0000313" key="2">
    <source>
        <dbReference type="EMBL" id="MBA9025592.1"/>
    </source>
</evidence>
<dbReference type="Proteomes" id="UP000626697">
    <property type="component" value="Unassembled WGS sequence"/>
</dbReference>
<reference evidence="2 3" key="1">
    <citation type="submission" date="2020-08" db="EMBL/GenBank/DDBJ databases">
        <title>Genomic Encyclopedia of Type Strains, Phase IV (KMG-IV): sequencing the most valuable type-strain genomes for metagenomic binning, comparative biology and taxonomic classification.</title>
        <authorList>
            <person name="Goeker M."/>
        </authorList>
    </citation>
    <scope>NUCLEOTIDE SEQUENCE [LARGE SCALE GENOMIC DNA]</scope>
    <source>
        <strain evidence="2 3">DSM 105481</strain>
    </source>
</reference>
<keyword evidence="1" id="KW-0472">Membrane</keyword>
<dbReference type="RefSeq" id="WP_182501669.1">
    <property type="nucleotide sequence ID" value="NZ_JACJHX010000002.1"/>
</dbReference>
<proteinExistence type="predicted"/>
<gene>
    <name evidence="2" type="ORF">HNP81_000875</name>
</gene>
<evidence type="ECO:0000256" key="1">
    <source>
        <dbReference type="SAM" id="Phobius"/>
    </source>
</evidence>
<feature type="transmembrane region" description="Helical" evidence="1">
    <location>
        <begin position="9"/>
        <end position="29"/>
    </location>
</feature>
<comment type="caution">
    <text evidence="2">The sequence shown here is derived from an EMBL/GenBank/DDBJ whole genome shotgun (WGS) entry which is preliminary data.</text>
</comment>
<keyword evidence="3" id="KW-1185">Reference proteome</keyword>
<dbReference type="EMBL" id="JACJHX010000002">
    <property type="protein sequence ID" value="MBA9025592.1"/>
    <property type="molecule type" value="Genomic_DNA"/>
</dbReference>
<keyword evidence="1" id="KW-0812">Transmembrane</keyword>
<name>A0ABR6CKS8_9BACI</name>
<evidence type="ECO:0000313" key="3">
    <source>
        <dbReference type="Proteomes" id="UP000626697"/>
    </source>
</evidence>
<sequence length="77" mass="8395">MDYRQKKALVIAVIFGILLTIAILCVYLNSPKEKGEEKSVAEVDVPENVNTGGTSMSAFEIVDETAYISEDVAAKKE</sequence>
<protein>
    <submittedName>
        <fullName evidence="2">Uncharacterized protein</fullName>
    </submittedName>
</protein>
<accession>A0ABR6CKS8</accession>
<keyword evidence="1" id="KW-1133">Transmembrane helix</keyword>
<organism evidence="2 3">
    <name type="scientific">Peribacillus huizhouensis</name>
    <dbReference type="NCBI Taxonomy" id="1501239"/>
    <lineage>
        <taxon>Bacteria</taxon>
        <taxon>Bacillati</taxon>
        <taxon>Bacillota</taxon>
        <taxon>Bacilli</taxon>
        <taxon>Bacillales</taxon>
        <taxon>Bacillaceae</taxon>
        <taxon>Peribacillus</taxon>
    </lineage>
</organism>